<dbReference type="PANTHER" id="PTHR35136:SF1">
    <property type="entry name" value="CYCLOEUCALENOL CYCLOISOMERASE"/>
    <property type="match status" value="1"/>
</dbReference>
<feature type="transmembrane region" description="Helical" evidence="1">
    <location>
        <begin position="122"/>
        <end position="146"/>
    </location>
</feature>
<evidence type="ECO:0000313" key="2">
    <source>
        <dbReference type="EMBL" id="SZX66589.1"/>
    </source>
</evidence>
<keyword evidence="3" id="KW-1185">Reference proteome</keyword>
<protein>
    <recommendedName>
        <fullName evidence="4">Cycloeucalenol cycloisomerase</fullName>
    </recommendedName>
</protein>
<dbReference type="GO" id="GO:0047793">
    <property type="term" value="F:cycloeucalenol cycloisomerase activity"/>
    <property type="evidence" value="ECO:0007669"/>
    <property type="project" value="InterPro"/>
</dbReference>
<keyword evidence="1" id="KW-0472">Membrane</keyword>
<feature type="transmembrane region" description="Helical" evidence="1">
    <location>
        <begin position="21"/>
        <end position="41"/>
    </location>
</feature>
<proteinExistence type="predicted"/>
<feature type="transmembrane region" description="Helical" evidence="1">
    <location>
        <begin position="81"/>
        <end position="102"/>
    </location>
</feature>
<feature type="transmembrane region" description="Helical" evidence="1">
    <location>
        <begin position="47"/>
        <end position="69"/>
    </location>
</feature>
<keyword evidence="1" id="KW-0812">Transmembrane</keyword>
<keyword evidence="1" id="KW-1133">Transmembrane helix</keyword>
<evidence type="ECO:0008006" key="4">
    <source>
        <dbReference type="Google" id="ProtNLM"/>
    </source>
</evidence>
<evidence type="ECO:0000313" key="3">
    <source>
        <dbReference type="Proteomes" id="UP000256970"/>
    </source>
</evidence>
<accession>A0A383VP42</accession>
<feature type="transmembrane region" description="Helical" evidence="1">
    <location>
        <begin position="167"/>
        <end position="187"/>
    </location>
</feature>
<gene>
    <name evidence="2" type="ORF">BQ4739_LOCUS6989</name>
</gene>
<sequence>MSTGSSWLAANPSKRWAELFFLAYSPFWIGWALCILVPFQLYEHLDAWGYLLVGLAAALPCVVVPLLLPNKADEAKPWYDWFWVKANVWVAIFGFIGNYFWTHYFFNLLGAAYTLPSHRLNGIPLVMFLMTHAYFLFYHALANLVLRRVEAHLCHAPLATRKLARALAVFLLAYATAFMETLTISHFPYYTFVDRSKMYSVGSLFYAIYFFVSFPMFMRLDETPQGRRWSLREVCLDALAAGMLVTLLLDVWRITVGGIVDSPAAAAGLQWAVEVQG</sequence>
<dbReference type="PANTHER" id="PTHR35136">
    <property type="entry name" value="CYCLOEUCALENOL CYCLOISOMERASE"/>
    <property type="match status" value="1"/>
</dbReference>
<name>A0A383VP42_TETOB</name>
<dbReference type="STRING" id="3088.A0A383VP42"/>
<dbReference type="Proteomes" id="UP000256970">
    <property type="component" value="Unassembled WGS sequence"/>
</dbReference>
<dbReference type="AlphaFoldDB" id="A0A383VP42"/>
<evidence type="ECO:0000256" key="1">
    <source>
        <dbReference type="SAM" id="Phobius"/>
    </source>
</evidence>
<reference evidence="2 3" key="1">
    <citation type="submission" date="2016-10" db="EMBL/GenBank/DDBJ databases">
        <authorList>
            <person name="Cai Z."/>
        </authorList>
    </citation>
    <scope>NUCLEOTIDE SEQUENCE [LARGE SCALE GENOMIC DNA]</scope>
</reference>
<dbReference type="InterPro" id="IPR020532">
    <property type="entry name" value="Cycloeucalenol_cycloisomerase"/>
</dbReference>
<feature type="transmembrane region" description="Helical" evidence="1">
    <location>
        <begin position="199"/>
        <end position="217"/>
    </location>
</feature>
<dbReference type="EMBL" id="FNXT01000718">
    <property type="protein sequence ID" value="SZX66589.1"/>
    <property type="molecule type" value="Genomic_DNA"/>
</dbReference>
<organism evidence="2 3">
    <name type="scientific">Tetradesmus obliquus</name>
    <name type="common">Green alga</name>
    <name type="synonym">Acutodesmus obliquus</name>
    <dbReference type="NCBI Taxonomy" id="3088"/>
    <lineage>
        <taxon>Eukaryota</taxon>
        <taxon>Viridiplantae</taxon>
        <taxon>Chlorophyta</taxon>
        <taxon>core chlorophytes</taxon>
        <taxon>Chlorophyceae</taxon>
        <taxon>CS clade</taxon>
        <taxon>Sphaeropleales</taxon>
        <taxon>Scenedesmaceae</taxon>
        <taxon>Tetradesmus</taxon>
    </lineage>
</organism>